<evidence type="ECO:0000256" key="1">
    <source>
        <dbReference type="SAM" id="MobiDB-lite"/>
    </source>
</evidence>
<evidence type="ECO:0000313" key="3">
    <source>
        <dbReference type="Proteomes" id="UP000650467"/>
    </source>
</evidence>
<accession>A0A835S9V4</accession>
<proteinExistence type="predicted"/>
<reference evidence="2" key="1">
    <citation type="journal article" date="2020" name="bioRxiv">
        <title>Comparative genomics of Chlamydomonas.</title>
        <authorList>
            <person name="Craig R.J."/>
            <person name="Hasan A.R."/>
            <person name="Ness R.W."/>
            <person name="Keightley P.D."/>
        </authorList>
    </citation>
    <scope>NUCLEOTIDE SEQUENCE</scope>
    <source>
        <strain evidence="2">SAG 7.73</strain>
    </source>
</reference>
<comment type="caution">
    <text evidence="2">The sequence shown here is derived from an EMBL/GenBank/DDBJ whole genome shotgun (WGS) entry which is preliminary data.</text>
</comment>
<feature type="region of interest" description="Disordered" evidence="1">
    <location>
        <begin position="365"/>
        <end position="394"/>
    </location>
</feature>
<name>A0A835S9V4_CHLIN</name>
<dbReference type="EMBL" id="JAEHOC010000080">
    <property type="protein sequence ID" value="KAG2423382.1"/>
    <property type="molecule type" value="Genomic_DNA"/>
</dbReference>
<keyword evidence="3" id="KW-1185">Reference proteome</keyword>
<dbReference type="Proteomes" id="UP000650467">
    <property type="component" value="Unassembled WGS sequence"/>
</dbReference>
<evidence type="ECO:0000313" key="2">
    <source>
        <dbReference type="EMBL" id="KAG2423382.1"/>
    </source>
</evidence>
<dbReference type="AlphaFoldDB" id="A0A835S9V4"/>
<sequence length="451" mass="47911">MGSFTSLLARFRRCTSLRIHFTKADDDDDIQHPSLLAAWFVAGMGANVARNITELSLDGPLDLPTLTTVALVLAGTMRHVHTLKLNTDPCGAGGFRNFFALYSALRGAFPALQELCLPAMACLRGLEAFAGSALHTVHVMWGSPGRLRPGHVRSLLQLPQVWTTIDAYEGIPAAGVEGLALGDATLLNKALRERGEVAVQELWALRQLLTTPPPALESLRLPGHLNEVNFMGGRITRAGASGFASQHRSLRFAAAALLPRLEATGQRLPLFKVECLMESPAGAISLLQPHTTLARLMANKCDRVELGRLALRVGRASVRLGTEAAAPTAAALQAVARAMGGGLPDRLVVRGPSWDCTLQMRPRCQRGRGGGDRVAAADGRGGGDGRGTDGAATAAPATRMELTAEQVLERAVDKMWAAASVQGAASMAEAVMHDYLAAGDAQERNSLYGKW</sequence>
<gene>
    <name evidence="2" type="ORF">HXX76_015348</name>
</gene>
<protein>
    <submittedName>
        <fullName evidence="2">Uncharacterized protein</fullName>
    </submittedName>
</protein>
<organism evidence="2 3">
    <name type="scientific">Chlamydomonas incerta</name>
    <dbReference type="NCBI Taxonomy" id="51695"/>
    <lineage>
        <taxon>Eukaryota</taxon>
        <taxon>Viridiplantae</taxon>
        <taxon>Chlorophyta</taxon>
        <taxon>core chlorophytes</taxon>
        <taxon>Chlorophyceae</taxon>
        <taxon>CS clade</taxon>
        <taxon>Chlamydomonadales</taxon>
        <taxon>Chlamydomonadaceae</taxon>
        <taxon>Chlamydomonas</taxon>
    </lineage>
</organism>
<dbReference type="OrthoDB" id="559197at2759"/>